<dbReference type="InParanoid" id="A0A2R6PBG8"/>
<proteinExistence type="predicted"/>
<dbReference type="Gene3D" id="3.50.30.30">
    <property type="match status" value="1"/>
</dbReference>
<evidence type="ECO:0000313" key="2">
    <source>
        <dbReference type="Proteomes" id="UP000241394"/>
    </source>
</evidence>
<dbReference type="OrthoDB" id="4803627at2759"/>
<keyword evidence="1" id="KW-0378">Hydrolase</keyword>
<dbReference type="GO" id="GO:0008233">
    <property type="term" value="F:peptidase activity"/>
    <property type="evidence" value="ECO:0007669"/>
    <property type="project" value="UniProtKB-KW"/>
</dbReference>
<keyword evidence="2" id="KW-1185">Reference proteome</keyword>
<reference evidence="2" key="2">
    <citation type="journal article" date="2018" name="BMC Genomics">
        <title>A manually annotated Actinidia chinensis var. chinensis (kiwifruit) genome highlights the challenges associated with draft genomes and gene prediction in plants.</title>
        <authorList>
            <person name="Pilkington S.M."/>
            <person name="Crowhurst R."/>
            <person name="Hilario E."/>
            <person name="Nardozza S."/>
            <person name="Fraser L."/>
            <person name="Peng Y."/>
            <person name="Gunaseelan K."/>
            <person name="Simpson R."/>
            <person name="Tahir J."/>
            <person name="Deroles S.C."/>
            <person name="Templeton K."/>
            <person name="Luo Z."/>
            <person name="Davy M."/>
            <person name="Cheng C."/>
            <person name="McNeilage M."/>
            <person name="Scaglione D."/>
            <person name="Liu Y."/>
            <person name="Zhang Q."/>
            <person name="Datson P."/>
            <person name="De Silva N."/>
            <person name="Gardiner S.E."/>
            <person name="Bassett H."/>
            <person name="Chagne D."/>
            <person name="McCallum J."/>
            <person name="Dzierzon H."/>
            <person name="Deng C."/>
            <person name="Wang Y.Y."/>
            <person name="Barron L."/>
            <person name="Manako K."/>
            <person name="Bowen J."/>
            <person name="Foster T.M."/>
            <person name="Erridge Z.A."/>
            <person name="Tiffin H."/>
            <person name="Waite C.N."/>
            <person name="Davies K.M."/>
            <person name="Grierson E.P."/>
            <person name="Laing W.A."/>
            <person name="Kirk R."/>
            <person name="Chen X."/>
            <person name="Wood M."/>
            <person name="Montefiori M."/>
            <person name="Brummell D.A."/>
            <person name="Schwinn K.E."/>
            <person name="Catanach A."/>
            <person name="Fullerton C."/>
            <person name="Li D."/>
            <person name="Meiyalaghan S."/>
            <person name="Nieuwenhuizen N."/>
            <person name="Read N."/>
            <person name="Prakash R."/>
            <person name="Hunter D."/>
            <person name="Zhang H."/>
            <person name="McKenzie M."/>
            <person name="Knabel M."/>
            <person name="Harris A."/>
            <person name="Allan A.C."/>
            <person name="Gleave A."/>
            <person name="Chen A."/>
            <person name="Janssen B.J."/>
            <person name="Plunkett B."/>
            <person name="Ampomah-Dwamena C."/>
            <person name="Voogd C."/>
            <person name="Leif D."/>
            <person name="Lafferty D."/>
            <person name="Souleyre E.J.F."/>
            <person name="Varkonyi-Gasic E."/>
            <person name="Gambi F."/>
            <person name="Hanley J."/>
            <person name="Yao J.L."/>
            <person name="Cheung J."/>
            <person name="David K.M."/>
            <person name="Warren B."/>
            <person name="Marsh K."/>
            <person name="Snowden K.C."/>
            <person name="Lin-Wang K."/>
            <person name="Brian L."/>
            <person name="Martinez-Sanchez M."/>
            <person name="Wang M."/>
            <person name="Ileperuma N."/>
            <person name="Macnee N."/>
            <person name="Campin R."/>
            <person name="McAtee P."/>
            <person name="Drummond R.S.M."/>
            <person name="Espley R.V."/>
            <person name="Ireland H.S."/>
            <person name="Wu R."/>
            <person name="Atkinson R.G."/>
            <person name="Karunairetnam S."/>
            <person name="Bulley S."/>
            <person name="Chunkath S."/>
            <person name="Hanley Z."/>
            <person name="Storey R."/>
            <person name="Thrimawithana A.H."/>
            <person name="Thomson S."/>
            <person name="David C."/>
            <person name="Testolin R."/>
            <person name="Huang H."/>
            <person name="Hellens R.P."/>
            <person name="Schaffer R.J."/>
        </authorList>
    </citation>
    <scope>NUCLEOTIDE SEQUENCE [LARGE SCALE GENOMIC DNA]</scope>
    <source>
        <strain evidence="2">cv. Red5</strain>
    </source>
</reference>
<dbReference type="Proteomes" id="UP000241394">
    <property type="component" value="Chromosome LG27"/>
</dbReference>
<keyword evidence="1" id="KW-0645">Protease</keyword>
<reference evidence="1 2" key="1">
    <citation type="submission" date="2017-07" db="EMBL/GenBank/DDBJ databases">
        <title>An improved, manually edited Actinidia chinensis var. chinensis (kiwifruit) genome highlights the challenges associated with draft genomes and gene prediction in plants.</title>
        <authorList>
            <person name="Pilkington S."/>
            <person name="Crowhurst R."/>
            <person name="Hilario E."/>
            <person name="Nardozza S."/>
            <person name="Fraser L."/>
            <person name="Peng Y."/>
            <person name="Gunaseelan K."/>
            <person name="Simpson R."/>
            <person name="Tahir J."/>
            <person name="Deroles S."/>
            <person name="Templeton K."/>
            <person name="Luo Z."/>
            <person name="Davy M."/>
            <person name="Cheng C."/>
            <person name="Mcneilage M."/>
            <person name="Scaglione D."/>
            <person name="Liu Y."/>
            <person name="Zhang Q."/>
            <person name="Datson P."/>
            <person name="De Silva N."/>
            <person name="Gardiner S."/>
            <person name="Bassett H."/>
            <person name="Chagne D."/>
            <person name="Mccallum J."/>
            <person name="Dzierzon H."/>
            <person name="Deng C."/>
            <person name="Wang Y.-Y."/>
            <person name="Barron N."/>
            <person name="Manako K."/>
            <person name="Bowen J."/>
            <person name="Foster T."/>
            <person name="Erridge Z."/>
            <person name="Tiffin H."/>
            <person name="Waite C."/>
            <person name="Davies K."/>
            <person name="Grierson E."/>
            <person name="Laing W."/>
            <person name="Kirk R."/>
            <person name="Chen X."/>
            <person name="Wood M."/>
            <person name="Montefiori M."/>
            <person name="Brummell D."/>
            <person name="Schwinn K."/>
            <person name="Catanach A."/>
            <person name="Fullerton C."/>
            <person name="Li D."/>
            <person name="Meiyalaghan S."/>
            <person name="Nieuwenhuizen N."/>
            <person name="Read N."/>
            <person name="Prakash R."/>
            <person name="Hunter D."/>
            <person name="Zhang H."/>
            <person name="Mckenzie M."/>
            <person name="Knabel M."/>
            <person name="Harris A."/>
            <person name="Allan A."/>
            <person name="Chen A."/>
            <person name="Janssen B."/>
            <person name="Plunkett B."/>
            <person name="Dwamena C."/>
            <person name="Voogd C."/>
            <person name="Leif D."/>
            <person name="Lafferty D."/>
            <person name="Souleyre E."/>
            <person name="Varkonyi-Gasic E."/>
            <person name="Gambi F."/>
            <person name="Hanley J."/>
            <person name="Yao J.-L."/>
            <person name="Cheung J."/>
            <person name="David K."/>
            <person name="Warren B."/>
            <person name="Marsh K."/>
            <person name="Snowden K."/>
            <person name="Lin-Wang K."/>
            <person name="Brian L."/>
            <person name="Martinez-Sanchez M."/>
            <person name="Wang M."/>
            <person name="Ileperuma N."/>
            <person name="Macnee N."/>
            <person name="Campin R."/>
            <person name="Mcatee P."/>
            <person name="Drummond R."/>
            <person name="Espley R."/>
            <person name="Ireland H."/>
            <person name="Wu R."/>
            <person name="Atkinson R."/>
            <person name="Karunairetnam S."/>
            <person name="Bulley S."/>
            <person name="Chunkath S."/>
            <person name="Hanley Z."/>
            <person name="Storey R."/>
            <person name="Thrimawithana A."/>
            <person name="Thomson S."/>
            <person name="David C."/>
            <person name="Testolin R."/>
        </authorList>
    </citation>
    <scope>NUCLEOTIDE SEQUENCE [LARGE SCALE GENOMIC DNA]</scope>
    <source>
        <strain evidence="2">cv. Red5</strain>
        <tissue evidence="1">Young leaf</tissue>
    </source>
</reference>
<dbReference type="STRING" id="1590841.A0A2R6PBG8"/>
<dbReference type="EMBL" id="NKQK01000027">
    <property type="protein sequence ID" value="PSR88363.1"/>
    <property type="molecule type" value="Genomic_DNA"/>
</dbReference>
<comment type="caution">
    <text evidence="1">The sequence shown here is derived from an EMBL/GenBank/DDBJ whole genome shotgun (WGS) entry which is preliminary data.</text>
</comment>
<organism evidence="1 2">
    <name type="scientific">Actinidia chinensis var. chinensis</name>
    <name type="common">Chinese soft-hair kiwi</name>
    <dbReference type="NCBI Taxonomy" id="1590841"/>
    <lineage>
        <taxon>Eukaryota</taxon>
        <taxon>Viridiplantae</taxon>
        <taxon>Streptophyta</taxon>
        <taxon>Embryophyta</taxon>
        <taxon>Tracheophyta</taxon>
        <taxon>Spermatophyta</taxon>
        <taxon>Magnoliopsida</taxon>
        <taxon>eudicotyledons</taxon>
        <taxon>Gunneridae</taxon>
        <taxon>Pentapetalae</taxon>
        <taxon>asterids</taxon>
        <taxon>Ericales</taxon>
        <taxon>Actinidiaceae</taxon>
        <taxon>Actinidia</taxon>
    </lineage>
</organism>
<name>A0A2R6PBG8_ACTCC</name>
<sequence length="58" mass="6368">MLTLEASTIDRRFIDKVILGNGKTLVGNAINGFQMNGSIFPLVFGKEVTDRCNEHSAK</sequence>
<protein>
    <submittedName>
        <fullName evidence="1">Subtilisin-like protease</fullName>
    </submittedName>
</protein>
<gene>
    <name evidence="1" type="ORF">CEY00_Acc31413</name>
</gene>
<dbReference type="AlphaFoldDB" id="A0A2R6PBG8"/>
<dbReference type="GO" id="GO:0006508">
    <property type="term" value="P:proteolysis"/>
    <property type="evidence" value="ECO:0007669"/>
    <property type="project" value="UniProtKB-KW"/>
</dbReference>
<accession>A0A2R6PBG8</accession>
<dbReference type="Gramene" id="PSR88363">
    <property type="protein sequence ID" value="PSR88363"/>
    <property type="gene ID" value="CEY00_Acc31413"/>
</dbReference>
<evidence type="ECO:0000313" key="1">
    <source>
        <dbReference type="EMBL" id="PSR88363.1"/>
    </source>
</evidence>